<sequence>MKVFGIDVVRGSVSSGTRRPSYALIIRKDNEEVFSGEVTLFRLMRRIVSEKPDILAVDSIREISKDQSELVALMQQFPTETKLVQVTGGEKQQTLQVVAKRYNIKFKNRFDPFEEAEAIARIAEAGGGFEVQVFEDSSDIVISRGRSPGRGGWSQNRYVRKIHGAVLNKGREIEDTLKESGLKYQKREFKGYGGCKRVEFHVSAGRGDIPPSGGGGADVQVKVKSGRLDRIRYVQLTGRKKHLIVGIDPGTTFGFAALDYEANLIALKSSRQMSVADWIEEISVVGKPVIIATDKSRMPSTVEKIKRAFSAVPFIPAEEKRQEEKYSVTSGYSYSNDHERDALYAALEAHKFFKNKFRNIERKIPAGVDLELVRTGLIRGMTPEQILGDILPESVDKKRSEVLEGDLSAGKDPKISQLEGMVRNLKDYAAELEEKLAQKDAEIISLEKRLTSERSERSEVRKRDAEIELRERNIKTFKKRLRSAERKNKRLLKQIDRLKRFADVQTGEFIPFKVIPSLTKDSLRLLEDEFGINEGDIIYAGNTGGWGSTAVQMLSESSVQALIAGKDEDLKLKDALRALNIVFIGARDINLSLRGKFGYLLRSDLESALLSWQSGQEKFMKSKSEEMLESIVMEYQSERRKEVWRGG</sequence>
<dbReference type="GeneID" id="74307817"/>
<dbReference type="AlphaFoldDB" id="A0A9E7PQ37"/>
<dbReference type="Pfam" id="PF04312">
    <property type="entry name" value="DUF460"/>
    <property type="match status" value="1"/>
</dbReference>
<name>A0A9E7PQ37_9EURY</name>
<evidence type="ECO:0000313" key="2">
    <source>
        <dbReference type="EMBL" id="UUX91492.1"/>
    </source>
</evidence>
<dbReference type="EMBL" id="CP096115">
    <property type="protein sequence ID" value="UUX91492.1"/>
    <property type="molecule type" value="Genomic_DNA"/>
</dbReference>
<dbReference type="RefSeq" id="WP_257741644.1">
    <property type="nucleotide sequence ID" value="NZ_CP096115.1"/>
</dbReference>
<dbReference type="KEGG" id="mend:L6E24_08905"/>
<keyword evidence="1" id="KW-0175">Coiled coil</keyword>
<reference evidence="2" key="1">
    <citation type="submission" date="2022-04" db="EMBL/GenBank/DDBJ databases">
        <title>Complete genome of Methanoplanus endosymbiosus DSM 3599.</title>
        <authorList>
            <person name="Chen S.-C."/>
            <person name="You Y.-T."/>
            <person name="Zhou Y.-Z."/>
            <person name="Lai M.-C."/>
        </authorList>
    </citation>
    <scope>NUCLEOTIDE SEQUENCE</scope>
    <source>
        <strain evidence="2">DSM 3599</strain>
    </source>
</reference>
<evidence type="ECO:0000256" key="1">
    <source>
        <dbReference type="SAM" id="Coils"/>
    </source>
</evidence>
<evidence type="ECO:0000313" key="3">
    <source>
        <dbReference type="Proteomes" id="UP001060368"/>
    </source>
</evidence>
<protein>
    <submittedName>
        <fullName evidence="2">DUF460 domain-containing protein</fullName>
    </submittedName>
</protein>
<dbReference type="InterPro" id="IPR007408">
    <property type="entry name" value="DUF460"/>
</dbReference>
<gene>
    <name evidence="2" type="ORF">L6E24_08905</name>
</gene>
<proteinExistence type="predicted"/>
<dbReference type="PANTHER" id="PTHR40707">
    <property type="entry name" value="POSSIBLE NUCLEASE OF RNASE H FOLD, RUVC/YQGF FAMILY"/>
    <property type="match status" value="1"/>
</dbReference>
<keyword evidence="3" id="KW-1185">Reference proteome</keyword>
<organism evidence="2 3">
    <name type="scientific">Methanoplanus endosymbiosus</name>
    <dbReference type="NCBI Taxonomy" id="33865"/>
    <lineage>
        <taxon>Archaea</taxon>
        <taxon>Methanobacteriati</taxon>
        <taxon>Methanobacteriota</taxon>
        <taxon>Stenosarchaea group</taxon>
        <taxon>Methanomicrobia</taxon>
        <taxon>Methanomicrobiales</taxon>
        <taxon>Methanomicrobiaceae</taxon>
        <taxon>Methanoplanus</taxon>
    </lineage>
</organism>
<dbReference type="PANTHER" id="PTHR40707:SF1">
    <property type="entry name" value="DUF460 DOMAIN-CONTAINING PROTEIN"/>
    <property type="match status" value="1"/>
</dbReference>
<feature type="coiled-coil region" evidence="1">
    <location>
        <begin position="415"/>
        <end position="501"/>
    </location>
</feature>
<accession>A0A9E7PQ37</accession>
<dbReference type="Proteomes" id="UP001060368">
    <property type="component" value="Chromosome"/>
</dbReference>